<dbReference type="InterPro" id="IPR038666">
    <property type="entry name" value="SSP1_head-tail_sf"/>
</dbReference>
<organism evidence="1 2">
    <name type="scientific">Arcobacter arenosus</name>
    <dbReference type="NCBI Taxonomy" id="2576037"/>
    <lineage>
        <taxon>Bacteria</taxon>
        <taxon>Pseudomonadati</taxon>
        <taxon>Campylobacterota</taxon>
        <taxon>Epsilonproteobacteria</taxon>
        <taxon>Campylobacterales</taxon>
        <taxon>Arcobacteraceae</taxon>
        <taxon>Arcobacter</taxon>
    </lineage>
</organism>
<keyword evidence="2" id="KW-1185">Reference proteome</keyword>
<evidence type="ECO:0000313" key="2">
    <source>
        <dbReference type="Proteomes" id="UP000308901"/>
    </source>
</evidence>
<gene>
    <name evidence="1" type="ORF">FDK22_03205</name>
</gene>
<dbReference type="AlphaFoldDB" id="A0A5R8Y5C8"/>
<protein>
    <submittedName>
        <fullName evidence="1">Head-tail adaptor protein</fullName>
    </submittedName>
</protein>
<dbReference type="EMBL" id="VANU01000001">
    <property type="protein sequence ID" value="TLP41041.1"/>
    <property type="molecule type" value="Genomic_DNA"/>
</dbReference>
<dbReference type="Pfam" id="PF05521">
    <property type="entry name" value="Phage_HCP"/>
    <property type="match status" value="1"/>
</dbReference>
<dbReference type="RefSeq" id="WP_138151443.1">
    <property type="nucleotide sequence ID" value="NZ_VANU01000001.1"/>
</dbReference>
<dbReference type="Proteomes" id="UP000308901">
    <property type="component" value="Unassembled WGS sequence"/>
</dbReference>
<evidence type="ECO:0000313" key="1">
    <source>
        <dbReference type="EMBL" id="TLP41041.1"/>
    </source>
</evidence>
<sequence>MYARNLRHRIAFQEQSSTTNAFNEKIDSWNDVFETWASIQTISGKEQYLSNQNYSTLSHKIRVRYSVLIDSKQRILFNNRVFKILSVLNIFEKNQELEILCEEVL</sequence>
<dbReference type="NCBIfam" id="TIGR01563">
    <property type="entry name" value="gp16_SPP1"/>
    <property type="match status" value="1"/>
</dbReference>
<proteinExistence type="predicted"/>
<dbReference type="OrthoDB" id="8640229at2"/>
<reference evidence="1 2" key="1">
    <citation type="submission" date="2019-05" db="EMBL/GenBank/DDBJ databases">
        <title>Arcobacter sp. nov., isolated from sea sediment.</title>
        <authorList>
            <person name="Kim W."/>
        </authorList>
    </citation>
    <scope>NUCLEOTIDE SEQUENCE [LARGE SCALE GENOMIC DNA]</scope>
    <source>
        <strain evidence="1 2">CAU 1517</strain>
    </source>
</reference>
<accession>A0A5R8Y5C8</accession>
<name>A0A5R8Y5C8_9BACT</name>
<dbReference type="Gene3D" id="2.40.10.270">
    <property type="entry name" value="Bacteriophage SPP1 head-tail adaptor protein"/>
    <property type="match status" value="1"/>
</dbReference>
<comment type="caution">
    <text evidence="1">The sequence shown here is derived from an EMBL/GenBank/DDBJ whole genome shotgun (WGS) entry which is preliminary data.</text>
</comment>
<dbReference type="InterPro" id="IPR008767">
    <property type="entry name" value="Phage_SPP1_head-tail_adaptor"/>
</dbReference>